<feature type="transmembrane region" description="Helical" evidence="7">
    <location>
        <begin position="138"/>
        <end position="161"/>
    </location>
</feature>
<dbReference type="FunFam" id="1.20.1250.20:FF:000034">
    <property type="entry name" value="MFS general substrate transporter"/>
    <property type="match status" value="1"/>
</dbReference>
<evidence type="ECO:0000256" key="1">
    <source>
        <dbReference type="ARBA" id="ARBA00004141"/>
    </source>
</evidence>
<comment type="subcellular location">
    <subcellularLocation>
        <location evidence="1">Membrane</location>
        <topology evidence="1">Multi-pass membrane protein</topology>
    </subcellularLocation>
</comment>
<feature type="transmembrane region" description="Helical" evidence="7">
    <location>
        <begin position="436"/>
        <end position="456"/>
    </location>
</feature>
<dbReference type="GO" id="GO:0016020">
    <property type="term" value="C:membrane"/>
    <property type="evidence" value="ECO:0007669"/>
    <property type="project" value="UniProtKB-SubCell"/>
</dbReference>
<evidence type="ECO:0000313" key="12">
    <source>
        <dbReference type="EMBL" id="PWI65694.1"/>
    </source>
</evidence>
<dbReference type="Gene3D" id="1.20.1250.20">
    <property type="entry name" value="MFS general substrate transporter like domains"/>
    <property type="match status" value="2"/>
</dbReference>
<gene>
    <name evidence="12" type="ORF">PCL_06899</name>
    <name evidence="9" type="ORF">Purlil1_11293</name>
    <name evidence="10" type="ORF">VFPBJ_08312</name>
    <name evidence="11" type="ORF">VFPFJ_07543</name>
</gene>
<dbReference type="InterPro" id="IPR020846">
    <property type="entry name" value="MFS_dom"/>
</dbReference>
<feature type="transmembrane region" description="Helical" evidence="7">
    <location>
        <begin position="173"/>
        <end position="194"/>
    </location>
</feature>
<evidence type="ECO:0000256" key="3">
    <source>
        <dbReference type="ARBA" id="ARBA00022692"/>
    </source>
</evidence>
<dbReference type="InterPro" id="IPR011701">
    <property type="entry name" value="MFS"/>
</dbReference>
<dbReference type="EMBL" id="JAWRVI010000066">
    <property type="protein sequence ID" value="KAK4082070.1"/>
    <property type="molecule type" value="Genomic_DNA"/>
</dbReference>
<evidence type="ECO:0000256" key="2">
    <source>
        <dbReference type="ARBA" id="ARBA00022448"/>
    </source>
</evidence>
<name>A0A179GL56_PURLI</name>
<feature type="transmembrane region" description="Helical" evidence="7">
    <location>
        <begin position="113"/>
        <end position="132"/>
    </location>
</feature>
<dbReference type="Proteomes" id="UP001287286">
    <property type="component" value="Unassembled WGS sequence"/>
</dbReference>
<dbReference type="FunFam" id="1.20.1250.20:FF:000013">
    <property type="entry name" value="MFS general substrate transporter"/>
    <property type="match status" value="1"/>
</dbReference>
<feature type="transmembrane region" description="Helical" evidence="7">
    <location>
        <begin position="342"/>
        <end position="363"/>
    </location>
</feature>
<dbReference type="InterPro" id="IPR036259">
    <property type="entry name" value="MFS_trans_sf"/>
</dbReference>
<feature type="transmembrane region" description="Helical" evidence="7">
    <location>
        <begin position="206"/>
        <end position="228"/>
    </location>
</feature>
<feature type="transmembrane region" description="Helical" evidence="7">
    <location>
        <begin position="85"/>
        <end position="106"/>
    </location>
</feature>
<dbReference type="EMBL" id="LSBH01000006">
    <property type="protein sequence ID" value="OAQ77839.1"/>
    <property type="molecule type" value="Genomic_DNA"/>
</dbReference>
<evidence type="ECO:0000313" key="10">
    <source>
        <dbReference type="EMBL" id="OAQ77839.1"/>
    </source>
</evidence>
<protein>
    <submittedName>
        <fullName evidence="10">Major Facilitator superfamily protein</fullName>
    </submittedName>
</protein>
<sequence>MASTPGSAVEKRPPSPSLEAKPTHEVEDELQFTVNEKRLLRKLDLRVIPPLFVLFLMSFLDRSNIGNAKIQGLEKSLSMKGQDYAIALFVFFITYILCEVPSNLILKRLPPSTWLSFIITGWGLTTVGQGLVRNFHGLVGLRLVLGVFEAGLFPGGTYLMSAYYARYELQWRFSLFVSAIIIAGAFGGIFAFGLAKLDGVGNYEGWRWIFIIEGIITVLVGVVSKFWLVDWPDQAKFLSAEEKTQLARKLAADSAGGAAKMDRLDGPAVRRILKDWKIYLGIFMHLTVVTSTYSMSFFLPTVIKEMGYSSAEAQLRVIPVYLAATVVSLICAWLTDRYRCRYLVIMLTLLPGIAGFGIMLAGLRVSTAGRYLSCFLVAITAFTALPTVLAWVNYQQSGHYKRAISSAMIIGGGNVGGIVGSNIWLAREAPGYKTGVSVSLAFLILCGLASTGYYMGLQAENKLRERGGRDYRFTDEADELDNMGDDHPSWRFTF</sequence>
<evidence type="ECO:0000313" key="13">
    <source>
        <dbReference type="Proteomes" id="UP000078240"/>
    </source>
</evidence>
<evidence type="ECO:0000313" key="9">
    <source>
        <dbReference type="EMBL" id="KAK4082070.1"/>
    </source>
</evidence>
<keyword evidence="5 7" id="KW-0472">Membrane</keyword>
<keyword evidence="15" id="KW-1185">Reference proteome</keyword>
<organism evidence="10 13">
    <name type="scientific">Purpureocillium lilacinum</name>
    <name type="common">Paecilomyces lilacinus</name>
    <dbReference type="NCBI Taxonomy" id="33203"/>
    <lineage>
        <taxon>Eukaryota</taxon>
        <taxon>Fungi</taxon>
        <taxon>Dikarya</taxon>
        <taxon>Ascomycota</taxon>
        <taxon>Pezizomycotina</taxon>
        <taxon>Sordariomycetes</taxon>
        <taxon>Hypocreomycetidae</taxon>
        <taxon>Hypocreales</taxon>
        <taxon>Ophiocordycipitaceae</taxon>
        <taxon>Purpureocillium</taxon>
    </lineage>
</organism>
<dbReference type="Proteomes" id="UP000078240">
    <property type="component" value="Unassembled WGS sequence"/>
</dbReference>
<dbReference type="PANTHER" id="PTHR43791:SF52">
    <property type="entry name" value="TRANSPORTER, PUTATIVE (AFU_ORTHOLOGUE AFUA_1G11820)-RELATED"/>
    <property type="match status" value="1"/>
</dbReference>
<dbReference type="GO" id="GO:0022857">
    <property type="term" value="F:transmembrane transporter activity"/>
    <property type="evidence" value="ECO:0007669"/>
    <property type="project" value="InterPro"/>
</dbReference>
<evidence type="ECO:0000256" key="7">
    <source>
        <dbReference type="SAM" id="Phobius"/>
    </source>
</evidence>
<feature type="transmembrane region" description="Helical" evidence="7">
    <location>
        <begin position="404"/>
        <end position="424"/>
    </location>
</feature>
<feature type="transmembrane region" description="Helical" evidence="7">
    <location>
        <begin position="278"/>
        <end position="298"/>
    </location>
</feature>
<evidence type="ECO:0000256" key="4">
    <source>
        <dbReference type="ARBA" id="ARBA00022989"/>
    </source>
</evidence>
<dbReference type="Proteomes" id="UP000245956">
    <property type="component" value="Unassembled WGS sequence"/>
</dbReference>
<evidence type="ECO:0000313" key="15">
    <source>
        <dbReference type="Proteomes" id="UP001287286"/>
    </source>
</evidence>
<reference evidence="10 13" key="3">
    <citation type="submission" date="2016-01" db="EMBL/GenBank/DDBJ databases">
        <title>Biosynthesis of antibiotic leucinostatins and their inhibition on Phytophthora in bio-control Purpureocillium lilacinum.</title>
        <authorList>
            <person name="Wang G."/>
            <person name="Liu Z."/>
            <person name="Lin R."/>
            <person name="Li E."/>
            <person name="Mao Z."/>
            <person name="Ling J."/>
            <person name="Yin W."/>
            <person name="Xie B."/>
        </authorList>
    </citation>
    <scope>NUCLEOTIDE SEQUENCE [LARGE SCALE GENOMIC DNA]</scope>
    <source>
        <strain evidence="10">PLBJ-1</strain>
        <strain evidence="11">PLFJ-1</strain>
    </source>
</reference>
<dbReference type="EMBL" id="LCWV01000031">
    <property type="protein sequence ID" value="PWI65694.1"/>
    <property type="molecule type" value="Genomic_DNA"/>
</dbReference>
<keyword evidence="2" id="KW-0813">Transport</keyword>
<feature type="domain" description="Major facilitator superfamily (MFS) profile" evidence="8">
    <location>
        <begin position="47"/>
        <end position="464"/>
    </location>
</feature>
<dbReference type="EMBL" id="LSBI01000007">
    <property type="protein sequence ID" value="OAQ85155.1"/>
    <property type="molecule type" value="Genomic_DNA"/>
</dbReference>
<dbReference type="KEGG" id="plj:28889667"/>
<proteinExistence type="predicted"/>
<feature type="transmembrane region" description="Helical" evidence="7">
    <location>
        <begin position="318"/>
        <end position="335"/>
    </location>
</feature>
<evidence type="ECO:0000259" key="8">
    <source>
        <dbReference type="PROSITE" id="PS50850"/>
    </source>
</evidence>
<evidence type="ECO:0000313" key="14">
    <source>
        <dbReference type="Proteomes" id="UP000245956"/>
    </source>
</evidence>
<comment type="caution">
    <text evidence="10">The sequence shown here is derived from an EMBL/GenBank/DDBJ whole genome shotgun (WGS) entry which is preliminary data.</text>
</comment>
<reference evidence="9 15" key="5">
    <citation type="journal article" date="2024" name="Microbiol. Resour. Announc.">
        <title>Genome annotations for the ascomycete fungi Trichoderma harzianum, Trichoderma aggressivum, and Purpureocillium lilacinum.</title>
        <authorList>
            <person name="Beijen E.P.W."/>
            <person name="Ohm R.A."/>
        </authorList>
    </citation>
    <scope>NUCLEOTIDE SEQUENCE [LARGE SCALE GENOMIC DNA]</scope>
    <source>
        <strain evidence="9 15">CBS 150709</strain>
    </source>
</reference>
<evidence type="ECO:0000313" key="11">
    <source>
        <dbReference type="EMBL" id="OAQ85155.1"/>
    </source>
</evidence>
<evidence type="ECO:0000256" key="5">
    <source>
        <dbReference type="ARBA" id="ARBA00023136"/>
    </source>
</evidence>
<dbReference type="PANTHER" id="PTHR43791">
    <property type="entry name" value="PERMEASE-RELATED"/>
    <property type="match status" value="1"/>
</dbReference>
<reference evidence="12" key="1">
    <citation type="submission" date="2015-05" db="EMBL/GenBank/DDBJ databases">
        <authorList>
            <person name="Wang D.B."/>
            <person name="Wang M."/>
        </authorList>
    </citation>
    <scope>NUCLEOTIDE SEQUENCE</scope>
    <source>
        <strain evidence="12">36-1</strain>
    </source>
</reference>
<accession>A0A179GL56</accession>
<dbReference type="AlphaFoldDB" id="A0A179GL56"/>
<dbReference type="Pfam" id="PF07690">
    <property type="entry name" value="MFS_1"/>
    <property type="match status" value="1"/>
</dbReference>
<keyword evidence="4 7" id="KW-1133">Transmembrane helix</keyword>
<reference evidence="12 14" key="2">
    <citation type="journal article" date="2016" name="Front. Microbiol.">
        <title>Genome and transcriptome sequences reveal the specific parasitism of the nematophagous Purpureocillium lilacinum 36-1.</title>
        <authorList>
            <person name="Xie J."/>
            <person name="Li S."/>
            <person name="Mo C."/>
            <person name="Xiao X."/>
            <person name="Peng D."/>
            <person name="Wang G."/>
            <person name="Xiao Y."/>
        </authorList>
    </citation>
    <scope>NUCLEOTIDE SEQUENCE [LARGE SCALE GENOMIC DNA]</scope>
    <source>
        <strain evidence="12 14">36-1</strain>
    </source>
</reference>
<dbReference type="Proteomes" id="UP000078340">
    <property type="component" value="Unassembled WGS sequence"/>
</dbReference>
<dbReference type="PROSITE" id="PS50850">
    <property type="entry name" value="MFS"/>
    <property type="match status" value="1"/>
</dbReference>
<feature type="region of interest" description="Disordered" evidence="6">
    <location>
        <begin position="1"/>
        <end position="23"/>
    </location>
</feature>
<evidence type="ECO:0000256" key="6">
    <source>
        <dbReference type="SAM" id="MobiDB-lite"/>
    </source>
</evidence>
<keyword evidence="3 7" id="KW-0812">Transmembrane</keyword>
<feature type="transmembrane region" description="Helical" evidence="7">
    <location>
        <begin position="369"/>
        <end position="392"/>
    </location>
</feature>
<dbReference type="GeneID" id="28889667"/>
<dbReference type="SUPFAM" id="SSF103473">
    <property type="entry name" value="MFS general substrate transporter"/>
    <property type="match status" value="1"/>
</dbReference>
<dbReference type="OMA" id="FFEAGIV"/>
<reference evidence="9" key="4">
    <citation type="submission" date="2023-11" db="EMBL/GenBank/DDBJ databases">
        <authorList>
            <person name="Beijen E."/>
            <person name="Ohm R.A."/>
        </authorList>
    </citation>
    <scope>NUCLEOTIDE SEQUENCE</scope>
    <source>
        <strain evidence="9">CBS 150709</strain>
    </source>
</reference>